<dbReference type="Pfam" id="PF10544">
    <property type="entry name" value="T5orf172"/>
    <property type="match status" value="1"/>
</dbReference>
<feature type="region of interest" description="Disordered" evidence="1">
    <location>
        <begin position="545"/>
        <end position="574"/>
    </location>
</feature>
<comment type="caution">
    <text evidence="3">The sequence shown here is derived from an EMBL/GenBank/DDBJ whole genome shotgun (WGS) entry which is preliminary data.</text>
</comment>
<protein>
    <recommendedName>
        <fullName evidence="2">Bacteriophage T5 Orf172 DNA-binding domain-containing protein</fullName>
    </recommendedName>
</protein>
<dbReference type="Proteomes" id="UP000294003">
    <property type="component" value="Unassembled WGS sequence"/>
</dbReference>
<sequence length="574" mass="64346">MKFIFRSAANTQKAKDLCESSQQPSEAAPFRKRMHELMTALGALCEGEHSSNKTKSRSATSSVLRPFRTNNLGINAVSEELRAKIMAPLALSEVQGHGLGYIYILRSQSGISTLSALKIGFSKYHPEHRAHELAGCLSRPEVVAHTPLLPHAKRIESLIHIELMSQRKVQVCEQCGQEHREWFTISHAESREIVTRWSRWVLRQPYLGGKLSEKWRAYLQEQDFGSTNPEATMFELWEGILDNFPRQDIDSAPEEQLAGYINACYYDIQVQRILGPLKGNFPNFYKSLRDGRSGQPLEFQDLMRAMDDLISSESKVRTDPGIKPRRESESGFSARPYDFDFEDWKKEIFKKMKAIKALKTGAFSVSDPKQGVTESPLGDATLLPVVSLKALRQMDAPARNWIGYNPTHEGFQFLQEAYQRGEWVGNLPQFKLPKAFREAGITKLPAEAAVDMKVIDPSDLTQPSSSRDQPNNSADAQVNTGEPPGGLRGKRVRFIRSEDADKWEFSAEVNGDAAELMKGPLGRALVEKEALRSFKYLGLNLTGGYEHSASSSSSESSVDELSADEMSIDEPEHM</sequence>
<keyword evidence="4" id="KW-1185">Reference proteome</keyword>
<dbReference type="EMBL" id="QJNS01000420">
    <property type="protein sequence ID" value="RYO77917.1"/>
    <property type="molecule type" value="Genomic_DNA"/>
</dbReference>
<feature type="compositionally biased region" description="Polar residues" evidence="1">
    <location>
        <begin position="459"/>
        <end position="480"/>
    </location>
</feature>
<feature type="domain" description="Bacteriophage T5 Orf172 DNA-binding" evidence="2">
    <location>
        <begin position="111"/>
        <end position="197"/>
    </location>
</feature>
<organism evidence="3 4">
    <name type="scientific">Monosporascus cannonballus</name>
    <dbReference type="NCBI Taxonomy" id="155416"/>
    <lineage>
        <taxon>Eukaryota</taxon>
        <taxon>Fungi</taxon>
        <taxon>Dikarya</taxon>
        <taxon>Ascomycota</taxon>
        <taxon>Pezizomycotina</taxon>
        <taxon>Sordariomycetes</taxon>
        <taxon>Xylariomycetidae</taxon>
        <taxon>Xylariales</taxon>
        <taxon>Xylariales incertae sedis</taxon>
        <taxon>Monosporascus</taxon>
    </lineage>
</organism>
<dbReference type="PANTHER" id="PTHR28094:SF1">
    <property type="entry name" value="MEIOTICALLY UP-REGULATED GENE 113 PROTEIN"/>
    <property type="match status" value="1"/>
</dbReference>
<evidence type="ECO:0000313" key="4">
    <source>
        <dbReference type="Proteomes" id="UP000294003"/>
    </source>
</evidence>
<dbReference type="InterPro" id="IPR053006">
    <property type="entry name" value="Meiosis_regulatory"/>
</dbReference>
<gene>
    <name evidence="3" type="ORF">DL762_008970</name>
</gene>
<name>A0ABY0GV61_9PEZI</name>
<reference evidence="3 4" key="1">
    <citation type="submission" date="2018-06" db="EMBL/GenBank/DDBJ databases">
        <title>Complete Genomes of Monosporascus.</title>
        <authorList>
            <person name="Robinson A.J."/>
            <person name="Natvig D.O."/>
        </authorList>
    </citation>
    <scope>NUCLEOTIDE SEQUENCE [LARGE SCALE GENOMIC DNA]</scope>
    <source>
        <strain evidence="3 4">CBS 609.92</strain>
    </source>
</reference>
<evidence type="ECO:0000313" key="3">
    <source>
        <dbReference type="EMBL" id="RYO77917.1"/>
    </source>
</evidence>
<dbReference type="PANTHER" id="PTHR28094">
    <property type="entry name" value="MEIOTICALLY UP-REGULATED GENE 113 PROTEIN"/>
    <property type="match status" value="1"/>
</dbReference>
<feature type="compositionally biased region" description="Acidic residues" evidence="1">
    <location>
        <begin position="557"/>
        <end position="574"/>
    </location>
</feature>
<evidence type="ECO:0000259" key="2">
    <source>
        <dbReference type="SMART" id="SM00974"/>
    </source>
</evidence>
<dbReference type="SMART" id="SM00974">
    <property type="entry name" value="T5orf172"/>
    <property type="match status" value="1"/>
</dbReference>
<feature type="region of interest" description="Disordered" evidence="1">
    <location>
        <begin position="457"/>
        <end position="491"/>
    </location>
</feature>
<proteinExistence type="predicted"/>
<accession>A0ABY0GV61</accession>
<dbReference type="InterPro" id="IPR018306">
    <property type="entry name" value="Phage_T5_Orf172_DNA-bd"/>
</dbReference>
<evidence type="ECO:0000256" key="1">
    <source>
        <dbReference type="SAM" id="MobiDB-lite"/>
    </source>
</evidence>